<dbReference type="GeneID" id="19901612"/>
<evidence type="ECO:0000313" key="4">
    <source>
        <dbReference type="Proteomes" id="UP000016924"/>
    </source>
</evidence>
<dbReference type="Gene3D" id="3.40.50.720">
    <property type="entry name" value="NAD(P)-binding Rossmann-like Domain"/>
    <property type="match status" value="1"/>
</dbReference>
<accession>R7YTS2</accession>
<feature type="domain" description="NAD(P)-binding" evidence="2">
    <location>
        <begin position="8"/>
        <end position="207"/>
    </location>
</feature>
<keyword evidence="4" id="KW-1185">Reference proteome</keyword>
<dbReference type="OMA" id="GCTIAQD"/>
<gene>
    <name evidence="3" type="ORF">W97_04301</name>
</gene>
<evidence type="ECO:0000259" key="2">
    <source>
        <dbReference type="Pfam" id="PF13460"/>
    </source>
</evidence>
<dbReference type="EMBL" id="JH767572">
    <property type="protein sequence ID" value="EON65066.1"/>
    <property type="molecule type" value="Genomic_DNA"/>
</dbReference>
<dbReference type="RefSeq" id="XP_007780383.1">
    <property type="nucleotide sequence ID" value="XM_007782193.1"/>
</dbReference>
<organism evidence="3 4">
    <name type="scientific">Coniosporium apollinis (strain CBS 100218)</name>
    <name type="common">Rock-inhabiting black yeast</name>
    <dbReference type="NCBI Taxonomy" id="1168221"/>
    <lineage>
        <taxon>Eukaryota</taxon>
        <taxon>Fungi</taxon>
        <taxon>Dikarya</taxon>
        <taxon>Ascomycota</taxon>
        <taxon>Pezizomycotina</taxon>
        <taxon>Dothideomycetes</taxon>
        <taxon>Dothideomycetes incertae sedis</taxon>
        <taxon>Coniosporium</taxon>
    </lineage>
</organism>
<dbReference type="Proteomes" id="UP000016924">
    <property type="component" value="Unassembled WGS sequence"/>
</dbReference>
<dbReference type="STRING" id="1168221.R7YTS2"/>
<dbReference type="PANTHER" id="PTHR15020">
    <property type="entry name" value="FLAVIN REDUCTASE-RELATED"/>
    <property type="match status" value="1"/>
</dbReference>
<dbReference type="Pfam" id="PF13460">
    <property type="entry name" value="NAD_binding_10"/>
    <property type="match status" value="1"/>
</dbReference>
<evidence type="ECO:0000256" key="1">
    <source>
        <dbReference type="ARBA" id="ARBA00038376"/>
    </source>
</evidence>
<reference evidence="4" key="1">
    <citation type="submission" date="2012-06" db="EMBL/GenBank/DDBJ databases">
        <title>The genome sequence of Coniosporium apollinis CBS 100218.</title>
        <authorList>
            <consortium name="The Broad Institute Genome Sequencing Platform"/>
            <person name="Cuomo C."/>
            <person name="Gorbushina A."/>
            <person name="Noack S."/>
            <person name="Walker B."/>
            <person name="Young S.K."/>
            <person name="Zeng Q."/>
            <person name="Gargeya S."/>
            <person name="Fitzgerald M."/>
            <person name="Haas B."/>
            <person name="Abouelleil A."/>
            <person name="Alvarado L."/>
            <person name="Arachchi H.M."/>
            <person name="Berlin A.M."/>
            <person name="Chapman S.B."/>
            <person name="Goldberg J."/>
            <person name="Griggs A."/>
            <person name="Gujja S."/>
            <person name="Hansen M."/>
            <person name="Howarth C."/>
            <person name="Imamovic A."/>
            <person name="Larimer J."/>
            <person name="McCowan C."/>
            <person name="Montmayeur A."/>
            <person name="Murphy C."/>
            <person name="Neiman D."/>
            <person name="Pearson M."/>
            <person name="Priest M."/>
            <person name="Roberts A."/>
            <person name="Saif S."/>
            <person name="Shea T."/>
            <person name="Sisk P."/>
            <person name="Sykes S."/>
            <person name="Wortman J."/>
            <person name="Nusbaum C."/>
            <person name="Birren B."/>
        </authorList>
    </citation>
    <scope>NUCLEOTIDE SEQUENCE [LARGE SCALE GENOMIC DNA]</scope>
    <source>
        <strain evidence="4">CBS 100218</strain>
    </source>
</reference>
<evidence type="ECO:0000313" key="3">
    <source>
        <dbReference type="EMBL" id="EON65066.1"/>
    </source>
</evidence>
<dbReference type="InterPro" id="IPR036291">
    <property type="entry name" value="NAD(P)-bd_dom_sf"/>
</dbReference>
<dbReference type="InterPro" id="IPR016040">
    <property type="entry name" value="NAD(P)-bd_dom"/>
</dbReference>
<dbReference type="SUPFAM" id="SSF51735">
    <property type="entry name" value="NAD(P)-binding Rossmann-fold domains"/>
    <property type="match status" value="1"/>
</dbReference>
<dbReference type="AlphaFoldDB" id="R7YTS2"/>
<dbReference type="OrthoDB" id="10254221at2759"/>
<name>R7YTS2_CONA1</name>
<protein>
    <recommendedName>
        <fullName evidence="2">NAD(P)-binding domain-containing protein</fullName>
    </recommendedName>
</protein>
<sequence>MSSYAVLGATGNVGQALLKVLLQSPDSQIHAYCRSKQKLTKLSPGITENKQVNVFEGNLDDIELLVNCLSGTRAVFLAVAQTENQPGCTIAQDTAHVVVSALERLESKNERLPKLIVLSSASLDHRLMSDSPKFLLNTLYRAFSNIYDDLQEAEKFLRLKDSLVTATFVRPGALCSDMQKGHVVSMESAKMPLSFLDLAAGMVEVAEEDGDRYDMKGVTVSPTAKDVSFPWDAPLGLLRGLLFHFLPWTYRFLG</sequence>
<dbReference type="PANTHER" id="PTHR15020:SF50">
    <property type="entry name" value="UPF0659 PROTEIN YMR090W"/>
    <property type="match status" value="1"/>
</dbReference>
<proteinExistence type="inferred from homology"/>
<dbReference type="HOGENOM" id="CLU_090039_1_0_1"/>
<comment type="similarity">
    <text evidence="1">Belongs to the avfA family.</text>
</comment>